<evidence type="ECO:0000313" key="3">
    <source>
        <dbReference type="EMBL" id="RMY19376.1"/>
    </source>
</evidence>
<feature type="region of interest" description="Disordered" evidence="1">
    <location>
        <begin position="835"/>
        <end position="872"/>
    </location>
</feature>
<feature type="region of interest" description="Disordered" evidence="1">
    <location>
        <begin position="68"/>
        <end position="197"/>
    </location>
</feature>
<evidence type="ECO:0000313" key="5">
    <source>
        <dbReference type="Proteomes" id="UP000276864"/>
    </source>
</evidence>
<dbReference type="EMBL" id="QWIM01001965">
    <property type="protein sequence ID" value="RMY19376.1"/>
    <property type="molecule type" value="Genomic_DNA"/>
</dbReference>
<evidence type="ECO:0000313" key="4">
    <source>
        <dbReference type="Proteomes" id="UP000271337"/>
    </source>
</evidence>
<feature type="compositionally biased region" description="Polar residues" evidence="1">
    <location>
        <begin position="154"/>
        <end position="181"/>
    </location>
</feature>
<feature type="region of interest" description="Disordered" evidence="1">
    <location>
        <begin position="890"/>
        <end position="916"/>
    </location>
</feature>
<organism evidence="3 5">
    <name type="scientific">Hortaea werneckii</name>
    <name type="common">Black yeast</name>
    <name type="synonym">Cladosporium werneckii</name>
    <dbReference type="NCBI Taxonomy" id="91943"/>
    <lineage>
        <taxon>Eukaryota</taxon>
        <taxon>Fungi</taxon>
        <taxon>Dikarya</taxon>
        <taxon>Ascomycota</taxon>
        <taxon>Pezizomycotina</taxon>
        <taxon>Dothideomycetes</taxon>
        <taxon>Dothideomycetidae</taxon>
        <taxon>Mycosphaerellales</taxon>
        <taxon>Teratosphaeriaceae</taxon>
        <taxon>Hortaea</taxon>
    </lineage>
</organism>
<dbReference type="Proteomes" id="UP000276864">
    <property type="component" value="Unassembled WGS sequence"/>
</dbReference>
<dbReference type="Proteomes" id="UP000271337">
    <property type="component" value="Unassembled WGS sequence"/>
</dbReference>
<reference evidence="4 5" key="1">
    <citation type="journal article" date="2018" name="BMC Genomics">
        <title>Genomic evidence for intraspecific hybridization in a clonal and extremely halotolerant yeast.</title>
        <authorList>
            <person name="Gostincar C."/>
            <person name="Stajich J.E."/>
            <person name="Zupancic J."/>
            <person name="Zalar P."/>
            <person name="Gunde-Cimerman N."/>
        </authorList>
    </citation>
    <scope>NUCLEOTIDE SEQUENCE [LARGE SCALE GENOMIC DNA]</scope>
    <source>
        <strain evidence="3 5">EXF-6651</strain>
        <strain evidence="2 4">EXF-6669</strain>
    </source>
</reference>
<feature type="region of interest" description="Disordered" evidence="1">
    <location>
        <begin position="1214"/>
        <end position="1240"/>
    </location>
</feature>
<dbReference type="InterPro" id="IPR011990">
    <property type="entry name" value="TPR-like_helical_dom_sf"/>
</dbReference>
<gene>
    <name evidence="3" type="ORF">D0866_12850</name>
    <name evidence="2" type="ORF">D0867_11707</name>
</gene>
<feature type="compositionally biased region" description="Basic residues" evidence="1">
    <location>
        <begin position="127"/>
        <end position="136"/>
    </location>
</feature>
<feature type="compositionally biased region" description="Basic and acidic residues" evidence="1">
    <location>
        <begin position="236"/>
        <end position="248"/>
    </location>
</feature>
<protein>
    <submittedName>
        <fullName evidence="3">Uncharacterized protein</fullName>
    </submittedName>
</protein>
<dbReference type="VEuPathDB" id="FungiDB:BTJ68_00554"/>
<evidence type="ECO:0000256" key="1">
    <source>
        <dbReference type="SAM" id="MobiDB-lite"/>
    </source>
</evidence>
<feature type="compositionally biased region" description="Polar residues" evidence="1">
    <location>
        <begin position="1220"/>
        <end position="1229"/>
    </location>
</feature>
<dbReference type="Gene3D" id="1.25.40.10">
    <property type="entry name" value="Tetratricopeptide repeat domain"/>
    <property type="match status" value="1"/>
</dbReference>
<name>A0A3M6ZVL6_HORWE</name>
<dbReference type="EMBL" id="QWIL01001693">
    <property type="protein sequence ID" value="RMY00552.1"/>
    <property type="molecule type" value="Genomic_DNA"/>
</dbReference>
<sequence length="1305" mass="146619">MHHAALDVLYQLAYISSGAAVGVATLCAEERRRRTQVVQKIAENAKRIRQSPRYYQNAAVATQESHDYMAGHGGSSWDPETVEEPAGAKRRRRRPRDSMATQAPGLPSVVEDGYARVQCGEDTPRPNKPRHRRRIAASHGPHPAPWRLVPGTAGVSSGSLTSEGTEHSSTSPKAAHANSTVKSRDFSRDQNLGHAGQLRSVEKGLGISERWSTLLGKRRKEPAELASEIRRRRVARRDEAKEGSEHHASPTTETNVTHEVDSFFAMAANREHETQGLIHMSNQLLQASLARGTLDDVRSLCLWKFSQASSIERDAEALCKASQSLAERVEHKELFEFYVNLFSEDKFGRIESRNRLRLATLVLAQAVRWDVGLSLQSAAHKLLAPLLQDTAGDELDRTLPEQCQSLIENDCPRQAADLLQALRKLCRHNHGYGESVELVLDVALRDHRIPLCSKLLRIANQTLPENILAEKHNVFLRICDEHKAYDTITDIFINPQGGGRRLTSIMDLKLNENSYEILAFACTQSESWDKILRRAFSYTFAKVPEARQGRILEARSSLSLRRIWDSTRDLGKVITYSNGMEPWLRENATPSAMRSWRLALLEIFISAGKIDLAKNALDRFSVEGLSSSDSVSLALLMLANKGRWESLDRLLTIAEESRALQFDPDTTHRFNETLDLYVRQHSSIESWKFVSRVVDKLGFRPNHVTTEVMLKAFVSSKSIDMIPKWLRYVHTLGRNFEVTARVASMLLTRFYREFRPSHVLIMWFCRNLMSIAPSLAGTHHYVPLLKEAISFDIRKNGETRAHGDARLQLLEGIRGTVALPRPGYIWDGRLTLSQPESGDVKESSAPPTASLSVRENINGTGTPPEHMQGDTDSELPSMIHFGELRDVYDASDRDQSNSSLQDQRGPVNDGQIRASHDSDPVHDMILALSLKDYVKVSELYYNSLDASGLPTSPLALEIAVEACIRLHRGERTAAEGLMTRARDGGMNVTCAMGPMLIHQMYHLKSSDKKDANNLRITTIEYYRMNDEKGWPVKHHVGVTAANTLINNGMPEHGLNILQAIYNSGWASRRPLGIEAITVFLKGYAALFSVEGVEWVLGTVLHLQIRIDHKFLRTLRRAVSGFARNARAQSMTFGQESRNARAQSMTFGQESHYAHVHSLAHGLRLCRERRAAQLQETKILGRRLITCLAKNANYQQQPQIQADSRHELEDKVFGASKKVPRSTSGQSANALSPRRARRAENYQQTVAHAIRAEKSLGRRGRRLRAIAANDVRWHKQYRAYLRKPLVMSEGKLASFRYTLPTGLDQS</sequence>
<feature type="region of interest" description="Disordered" evidence="1">
    <location>
        <begin position="218"/>
        <end position="257"/>
    </location>
</feature>
<dbReference type="OrthoDB" id="185373at2759"/>
<comment type="caution">
    <text evidence="3">The sequence shown here is derived from an EMBL/GenBank/DDBJ whole genome shotgun (WGS) entry which is preliminary data.</text>
</comment>
<evidence type="ECO:0000313" key="2">
    <source>
        <dbReference type="EMBL" id="RMY00552.1"/>
    </source>
</evidence>
<proteinExistence type="predicted"/>
<accession>A0A3M6ZVL6</accession>
<feature type="compositionally biased region" description="Polar residues" evidence="1">
    <location>
        <begin position="845"/>
        <end position="861"/>
    </location>
</feature>